<dbReference type="PANTHER" id="PTHR42899">
    <property type="entry name" value="SPERMATOGENESIS-ASSOCIATED PROTEIN 20"/>
    <property type="match status" value="1"/>
</dbReference>
<feature type="domain" description="Spermatogenesis-associated protein 20-like TRX" evidence="1">
    <location>
        <begin position="26"/>
        <end position="185"/>
    </location>
</feature>
<dbReference type="Gene3D" id="1.50.10.10">
    <property type="match status" value="1"/>
</dbReference>
<evidence type="ECO:0000259" key="2">
    <source>
        <dbReference type="Pfam" id="PF07944"/>
    </source>
</evidence>
<dbReference type="CDD" id="cd02955">
    <property type="entry name" value="SSP411"/>
    <property type="match status" value="1"/>
</dbReference>
<dbReference type="Pfam" id="PF07944">
    <property type="entry name" value="Beta-AFase-like_GH127_cat"/>
    <property type="match status" value="1"/>
</dbReference>
<name>A3ZWX9_9BACT</name>
<dbReference type="PIRSF" id="PIRSF006402">
    <property type="entry name" value="UCP006402_thioredoxin"/>
    <property type="match status" value="1"/>
</dbReference>
<evidence type="ECO:0000313" key="4">
    <source>
        <dbReference type="Proteomes" id="UP000004358"/>
    </source>
</evidence>
<gene>
    <name evidence="3" type="ORF">DSM3645_14105</name>
</gene>
<evidence type="ECO:0000259" key="1">
    <source>
        <dbReference type="Pfam" id="PF03190"/>
    </source>
</evidence>
<feature type="domain" description="Non-reducing end beta-L-arabinofuranosidase-like GH127 catalytic" evidence="2">
    <location>
        <begin position="452"/>
        <end position="540"/>
    </location>
</feature>
<dbReference type="InterPro" id="IPR004879">
    <property type="entry name" value="Ssp411-like_TRX"/>
</dbReference>
<dbReference type="InterPro" id="IPR008928">
    <property type="entry name" value="6-hairpin_glycosidase_sf"/>
</dbReference>
<organism evidence="3 4">
    <name type="scientific">Blastopirellula marina DSM 3645</name>
    <dbReference type="NCBI Taxonomy" id="314230"/>
    <lineage>
        <taxon>Bacteria</taxon>
        <taxon>Pseudomonadati</taxon>
        <taxon>Planctomycetota</taxon>
        <taxon>Planctomycetia</taxon>
        <taxon>Pirellulales</taxon>
        <taxon>Pirellulaceae</taxon>
        <taxon>Blastopirellula</taxon>
    </lineage>
</organism>
<accession>A3ZWX9</accession>
<dbReference type="SUPFAM" id="SSF52833">
    <property type="entry name" value="Thioredoxin-like"/>
    <property type="match status" value="1"/>
</dbReference>
<protein>
    <submittedName>
        <fullName evidence="3">Uncharacterized protein</fullName>
    </submittedName>
</protein>
<reference evidence="3 4" key="1">
    <citation type="submission" date="2006-02" db="EMBL/GenBank/DDBJ databases">
        <authorList>
            <person name="Amann R."/>
            <person name="Ferriera S."/>
            <person name="Johnson J."/>
            <person name="Kravitz S."/>
            <person name="Halpern A."/>
            <person name="Remington K."/>
            <person name="Beeson K."/>
            <person name="Tran B."/>
            <person name="Rogers Y.-H."/>
            <person name="Friedman R."/>
            <person name="Venter J.C."/>
        </authorList>
    </citation>
    <scope>NUCLEOTIDE SEQUENCE [LARGE SCALE GENOMIC DNA]</scope>
    <source>
        <strain evidence="3 4">DSM 3645</strain>
    </source>
</reference>
<dbReference type="InterPro" id="IPR012878">
    <property type="entry name" value="Beta-AFase-like_GH127_cat"/>
</dbReference>
<dbReference type="EMBL" id="AANZ01000016">
    <property type="protein sequence ID" value="EAQ79103.1"/>
    <property type="molecule type" value="Genomic_DNA"/>
</dbReference>
<dbReference type="GO" id="GO:0005975">
    <property type="term" value="P:carbohydrate metabolic process"/>
    <property type="evidence" value="ECO:0007669"/>
    <property type="project" value="InterPro"/>
</dbReference>
<dbReference type="Proteomes" id="UP000004358">
    <property type="component" value="Unassembled WGS sequence"/>
</dbReference>
<sequence>MLLLLTLAACQSSAEEPAAGKQHPANHLAGETSPYLLAHAHNPVDWRPWGEEALALAKQENKPIFLSIGYSSCHWCHVMEHESFTDEEIAKFLNEHFICIKVDREERPDIDHVYMTAVQIMTRGGGWPLSVFLTPEGKPFYGGTYWPARDGDRDAQVGFLTVIDRVAQFWEEKEADLRKSGDGLSDLVKEALRPRVTLQPLTLDEQLLATADAAIAETFDAEHGGFNFSADDPNQPKFPEPATLQYLLARARSGSAEAQKMLTTTLDGIAAGGIRDHIGGGLHRYSVDRFWRIPHFEKMLYDNAQLASLYAEAYQLTGNPQYRRVAAETCDFVLREMTGPDGQFYSAIDADSEGEEGKYYRWSQAELTAILSPAQLELAKSVYGLGGSPNFEEVYFVPELQAPIAELPQNLKLDADQLQTRLQTLRETLLAARAKRTPPAIDTKALTAWNGLMIAGLADAGRILQRQDYLDAAARSADFILANVTSADGRLLRSFKDGQAKITAYVDDYAMLVDGLIALHEATGEPKWLDAAERLTKQQIELFGDPRLGGFYFTAADAEEVIVRGKIATDNAIPAGNSVAAGNLLYLADKRNDAALREQAIATVRSGQALLELAPAAAPRLLVAVEQIVNTGAKADP</sequence>
<dbReference type="InterPro" id="IPR012341">
    <property type="entry name" value="6hp_glycosidase-like_sf"/>
</dbReference>
<dbReference type="STRING" id="314230.DSM3645_14105"/>
<dbReference type="Gene3D" id="3.40.30.10">
    <property type="entry name" value="Glutaredoxin"/>
    <property type="match status" value="1"/>
</dbReference>
<dbReference type="eggNOG" id="COG1331">
    <property type="taxonomic scope" value="Bacteria"/>
</dbReference>
<evidence type="ECO:0000313" key="3">
    <source>
        <dbReference type="EMBL" id="EAQ79103.1"/>
    </source>
</evidence>
<dbReference type="InterPro" id="IPR036249">
    <property type="entry name" value="Thioredoxin-like_sf"/>
</dbReference>
<comment type="caution">
    <text evidence="3">The sequence shown here is derived from an EMBL/GenBank/DDBJ whole genome shotgun (WGS) entry which is preliminary data.</text>
</comment>
<dbReference type="AlphaFoldDB" id="A3ZWX9"/>
<dbReference type="PANTHER" id="PTHR42899:SF1">
    <property type="entry name" value="SPERMATOGENESIS-ASSOCIATED PROTEIN 20"/>
    <property type="match status" value="1"/>
</dbReference>
<dbReference type="InterPro" id="IPR024705">
    <property type="entry name" value="Ssp411"/>
</dbReference>
<dbReference type="Gene3D" id="1.50.10.20">
    <property type="match status" value="1"/>
</dbReference>
<proteinExistence type="predicted"/>
<dbReference type="Pfam" id="PF03190">
    <property type="entry name" value="Thioredox_DsbH"/>
    <property type="match status" value="1"/>
</dbReference>
<dbReference type="SUPFAM" id="SSF48208">
    <property type="entry name" value="Six-hairpin glycosidases"/>
    <property type="match status" value="1"/>
</dbReference>
<dbReference type="HOGENOM" id="CLU_014051_4_1_0"/>